<keyword evidence="15" id="KW-1185">Reference proteome</keyword>
<sequence length="430" mass="48102">MPVSLSILRALYNLLFYSLTPLVVMRLLWRGYRAPAYLHRWKERFGFVPSLAGRAVIWVHAVSVGEVQASLPLVRALLHHYPHHIVLLTTMTPTGSTQVRKSLGEQVAHCYLPYDLPDAIARFLQRVQPQWGVILETELWPNLLRQCQRRRIPLILANARLSERSARGYSRLGAFSRDMLSDLAFIAAQGKTDAERFIALGAPPERVQVTGNLKFELKLPSHLESQGALLRRQWGRSRPLWIAASTHEGEEEQILTAFKQVQQSYPTTLLVLVPRHPERFARVHHLCQRQGFITQLRSEQRACDPATEIFIGDTMGELPLFFAASDVAFLGGSLVPVGGHNPLEPAALKRPIILGPHMFNFNEISQRLLAAGAAIQVQTIEELAQTVQHYFDDPQLRGKAGKAGRQVIAQNQGASSKILELMTTLAGVSP</sequence>
<evidence type="ECO:0000256" key="1">
    <source>
        <dbReference type="ARBA" id="ARBA00004388"/>
    </source>
</evidence>
<feature type="site" description="Transition state stabilizer" evidence="11">
    <location>
        <position position="136"/>
    </location>
</feature>
<dbReference type="GO" id="GO:0043842">
    <property type="term" value="F:Kdo transferase activity"/>
    <property type="evidence" value="ECO:0007669"/>
    <property type="project" value="UniProtKB-EC"/>
</dbReference>
<dbReference type="KEGG" id="nwr:E3U44_06690"/>
<feature type="domain" description="3-deoxy-D-manno-octulosonic-acid transferase N-terminal" evidence="13">
    <location>
        <begin position="39"/>
        <end position="216"/>
    </location>
</feature>
<comment type="catalytic activity">
    <reaction evidence="9 12">
        <text>lipid IVA (E. coli) + CMP-3-deoxy-beta-D-manno-octulosonate = alpha-Kdo-(2-&gt;6)-lipid IVA (E. coli) + CMP + H(+)</text>
        <dbReference type="Rhea" id="RHEA:28066"/>
        <dbReference type="ChEBI" id="CHEBI:15378"/>
        <dbReference type="ChEBI" id="CHEBI:58603"/>
        <dbReference type="ChEBI" id="CHEBI:60364"/>
        <dbReference type="ChEBI" id="CHEBI:60377"/>
        <dbReference type="ChEBI" id="CHEBI:85987"/>
        <dbReference type="EC" id="2.4.99.12"/>
    </reaction>
</comment>
<gene>
    <name evidence="14" type="ORF">E3U44_06690</name>
</gene>
<evidence type="ECO:0000256" key="6">
    <source>
        <dbReference type="ARBA" id="ARBA00022679"/>
    </source>
</evidence>
<keyword evidence="12" id="KW-0472">Membrane</keyword>
<dbReference type="GO" id="GO:0005886">
    <property type="term" value="C:plasma membrane"/>
    <property type="evidence" value="ECO:0007669"/>
    <property type="project" value="UniProtKB-SubCell"/>
</dbReference>
<keyword evidence="12" id="KW-1003">Cell membrane</keyword>
<evidence type="ECO:0000256" key="2">
    <source>
        <dbReference type="ARBA" id="ARBA00004713"/>
    </source>
</evidence>
<evidence type="ECO:0000256" key="7">
    <source>
        <dbReference type="ARBA" id="ARBA00022968"/>
    </source>
</evidence>
<evidence type="ECO:0000256" key="12">
    <source>
        <dbReference type="RuleBase" id="RU365103"/>
    </source>
</evidence>
<dbReference type="PANTHER" id="PTHR42755:SF1">
    <property type="entry name" value="3-DEOXY-D-MANNO-OCTULOSONIC ACID TRANSFERASE, MITOCHONDRIAL-RELATED"/>
    <property type="match status" value="1"/>
</dbReference>
<dbReference type="Pfam" id="PF04413">
    <property type="entry name" value="Glycos_transf_N"/>
    <property type="match status" value="1"/>
</dbReference>
<organism evidence="14 15">
    <name type="scientific">Nitrosococcus wardiae</name>
    <dbReference type="NCBI Taxonomy" id="1814290"/>
    <lineage>
        <taxon>Bacteria</taxon>
        <taxon>Pseudomonadati</taxon>
        <taxon>Pseudomonadota</taxon>
        <taxon>Gammaproteobacteria</taxon>
        <taxon>Chromatiales</taxon>
        <taxon>Chromatiaceae</taxon>
        <taxon>Nitrosococcus</taxon>
    </lineage>
</organism>
<evidence type="ECO:0000256" key="11">
    <source>
        <dbReference type="PIRSR" id="PIRSR639901-2"/>
    </source>
</evidence>
<comment type="similarity">
    <text evidence="3">Belongs to the glycosyltransferase group 1 family. Glycosyltransferase 30 subfamily.</text>
</comment>
<proteinExistence type="inferred from homology"/>
<dbReference type="UniPathway" id="UPA00958"/>
<dbReference type="InterPro" id="IPR039901">
    <property type="entry name" value="Kdotransferase"/>
</dbReference>
<evidence type="ECO:0000256" key="9">
    <source>
        <dbReference type="ARBA" id="ARBA00049183"/>
    </source>
</evidence>
<dbReference type="OrthoDB" id="9789797at2"/>
<dbReference type="NCBIfam" id="NF004388">
    <property type="entry name" value="PRK05749.1-4"/>
    <property type="match status" value="1"/>
</dbReference>
<evidence type="ECO:0000256" key="8">
    <source>
        <dbReference type="ARBA" id="ARBA00031445"/>
    </source>
</evidence>
<keyword evidence="7" id="KW-0735">Signal-anchor</keyword>
<feature type="site" description="Transition state stabilizer" evidence="11">
    <location>
        <position position="214"/>
    </location>
</feature>
<dbReference type="FunFam" id="3.40.50.2000:FF:000032">
    <property type="entry name" value="3-deoxy-D-manno-octulosonic acid transferase"/>
    <property type="match status" value="1"/>
</dbReference>
<dbReference type="EMBL" id="CP038033">
    <property type="protein sequence ID" value="QBQ54225.1"/>
    <property type="molecule type" value="Genomic_DNA"/>
</dbReference>
<comment type="subcellular location">
    <subcellularLocation>
        <location evidence="1">Cell inner membrane</location>
        <topology evidence="1">Single-pass membrane protein</topology>
        <orientation evidence="1">Cytoplasmic side</orientation>
    </subcellularLocation>
    <subcellularLocation>
        <location evidence="12">Cell membrane</location>
    </subcellularLocation>
</comment>
<dbReference type="InterPro" id="IPR038107">
    <property type="entry name" value="Glycos_transf_N_sf"/>
</dbReference>
<reference evidence="14 15" key="1">
    <citation type="submission" date="2019-03" db="EMBL/GenBank/DDBJ databases">
        <title>The genome sequence of Nitrosococcus wardiae strain D1FHST reveals the archetypal metabolic capacity of ammonia-oxidizing Gammaproteobacteria.</title>
        <authorList>
            <person name="Wang L."/>
            <person name="Lim C.K."/>
            <person name="Hanson T.E."/>
            <person name="Dang H."/>
            <person name="Klotz M.G."/>
        </authorList>
    </citation>
    <scope>NUCLEOTIDE SEQUENCE [LARGE SCALE GENOMIC DNA]</scope>
    <source>
        <strain evidence="14 15">D1FHS</strain>
    </source>
</reference>
<accession>A0A4V1AVT2</accession>
<dbReference type="Proteomes" id="UP000294325">
    <property type="component" value="Chromosome"/>
</dbReference>
<dbReference type="GO" id="GO:0009244">
    <property type="term" value="P:lipopolysaccharide core region biosynthetic process"/>
    <property type="evidence" value="ECO:0007669"/>
    <property type="project" value="UniProtKB-UniRule"/>
</dbReference>
<comment type="pathway">
    <text evidence="2 12">Bacterial outer membrane biogenesis; LPS core biosynthesis.</text>
</comment>
<keyword evidence="12" id="KW-0448">Lipopolysaccharide biosynthesis</keyword>
<dbReference type="RefSeq" id="WP_134357337.1">
    <property type="nucleotide sequence ID" value="NZ_CP038033.1"/>
</dbReference>
<evidence type="ECO:0000256" key="4">
    <source>
        <dbReference type="ARBA" id="ARBA00012621"/>
    </source>
</evidence>
<name>A0A4V1AVT2_9GAMM</name>
<dbReference type="PANTHER" id="PTHR42755">
    <property type="entry name" value="3-DEOXY-MANNO-OCTULOSONATE CYTIDYLYLTRANSFERASE"/>
    <property type="match status" value="1"/>
</dbReference>
<evidence type="ECO:0000256" key="3">
    <source>
        <dbReference type="ARBA" id="ARBA00006380"/>
    </source>
</evidence>
<dbReference type="AlphaFoldDB" id="A0A4V1AVT2"/>
<keyword evidence="12" id="KW-0812">Transmembrane</keyword>
<feature type="active site" description="Proton acceptor" evidence="10">
    <location>
        <position position="66"/>
    </location>
</feature>
<dbReference type="Gene3D" id="3.40.50.11720">
    <property type="entry name" value="3-Deoxy-D-manno-octulosonic-acid transferase, N-terminal domain"/>
    <property type="match status" value="1"/>
</dbReference>
<dbReference type="GO" id="GO:0009245">
    <property type="term" value="P:lipid A biosynthetic process"/>
    <property type="evidence" value="ECO:0007669"/>
    <property type="project" value="TreeGrafter"/>
</dbReference>
<evidence type="ECO:0000256" key="10">
    <source>
        <dbReference type="PIRSR" id="PIRSR639901-1"/>
    </source>
</evidence>
<keyword evidence="12" id="KW-1133">Transmembrane helix</keyword>
<dbReference type="Gene3D" id="3.40.50.2000">
    <property type="entry name" value="Glycogen Phosphorylase B"/>
    <property type="match status" value="1"/>
</dbReference>
<dbReference type="FunFam" id="3.40.50.11720:FF:000001">
    <property type="entry name" value="3-deoxy-D-manno-octulosonic acid transferase"/>
    <property type="match status" value="1"/>
</dbReference>
<comment type="function">
    <text evidence="12">Involved in lipopolysaccharide (LPS) biosynthesis. Catalyzes the transfer of 3-deoxy-D-manno-octulosonate (Kdo) residue(s) from CMP-Kdo to lipid IV(A), the tetraacyldisaccharide-1,4'-bisphosphate precursor of lipid A.</text>
</comment>
<evidence type="ECO:0000313" key="14">
    <source>
        <dbReference type="EMBL" id="QBQ54225.1"/>
    </source>
</evidence>
<dbReference type="SUPFAM" id="SSF53756">
    <property type="entry name" value="UDP-Glycosyltransferase/glycogen phosphorylase"/>
    <property type="match status" value="1"/>
</dbReference>
<protein>
    <recommendedName>
        <fullName evidence="5 12">3-deoxy-D-manno-octulosonic acid transferase</fullName>
        <shortName evidence="12">Kdo transferase</shortName>
        <ecNumber evidence="4 12">2.4.99.12</ecNumber>
    </recommendedName>
    <alternativeName>
        <fullName evidence="8 12">Lipid IV(A) 3-deoxy-D-manno-octulosonic acid transferase</fullName>
    </alternativeName>
</protein>
<evidence type="ECO:0000259" key="13">
    <source>
        <dbReference type="Pfam" id="PF04413"/>
    </source>
</evidence>
<keyword evidence="6 12" id="KW-0808">Transferase</keyword>
<evidence type="ECO:0000256" key="5">
    <source>
        <dbReference type="ARBA" id="ARBA00019077"/>
    </source>
</evidence>
<dbReference type="InterPro" id="IPR007507">
    <property type="entry name" value="Glycos_transf_N"/>
</dbReference>
<dbReference type="EC" id="2.4.99.12" evidence="4 12"/>
<evidence type="ECO:0000313" key="15">
    <source>
        <dbReference type="Proteomes" id="UP000294325"/>
    </source>
</evidence>
<feature type="transmembrane region" description="Helical" evidence="12">
    <location>
        <begin position="6"/>
        <end position="29"/>
    </location>
</feature>